<dbReference type="InterPro" id="IPR025349">
    <property type="entry name" value="DUF4253"/>
</dbReference>
<proteinExistence type="predicted"/>
<gene>
    <name evidence="3" type="ORF">C791_6542</name>
</gene>
<organism evidence="3 4">
    <name type="scientific">Amycolatopsis azurea DSM 43854</name>
    <dbReference type="NCBI Taxonomy" id="1238180"/>
    <lineage>
        <taxon>Bacteria</taxon>
        <taxon>Bacillati</taxon>
        <taxon>Actinomycetota</taxon>
        <taxon>Actinomycetes</taxon>
        <taxon>Pseudonocardiales</taxon>
        <taxon>Pseudonocardiaceae</taxon>
        <taxon>Amycolatopsis</taxon>
    </lineage>
</organism>
<evidence type="ECO:0000313" key="4">
    <source>
        <dbReference type="Proteomes" id="UP000014137"/>
    </source>
</evidence>
<dbReference type="Pfam" id="PF14062">
    <property type="entry name" value="DUF4253"/>
    <property type="match status" value="1"/>
</dbReference>
<name>M2QB70_9PSEU</name>
<reference evidence="3 4" key="1">
    <citation type="submission" date="2012-10" db="EMBL/GenBank/DDBJ databases">
        <title>Genome assembly of Amycolatopsis azurea DSM 43854.</title>
        <authorList>
            <person name="Khatri I."/>
            <person name="Kaur I."/>
            <person name="Subramanian S."/>
            <person name="Mayilraj S."/>
        </authorList>
    </citation>
    <scope>NUCLEOTIDE SEQUENCE [LARGE SCALE GENOMIC DNA]</scope>
    <source>
        <strain evidence="3 4">DSM 43854</strain>
    </source>
</reference>
<dbReference type="EMBL" id="ANMG01000063">
    <property type="protein sequence ID" value="EMD23991.1"/>
    <property type="molecule type" value="Genomic_DNA"/>
</dbReference>
<accession>M2QB70</accession>
<evidence type="ECO:0000313" key="3">
    <source>
        <dbReference type="EMBL" id="EMD23991.1"/>
    </source>
</evidence>
<sequence length="261" mass="28895">MTEHQFEGKPMTIAPFRPGTPPVQTLPPGRWHGRIWVSDLPLARPERYTGCVAEFDRSGLWPVLIPHDQRFAANGEDWIDDRGRLAPADHRISSVDPGEVLARWWDTSCCDGACLRPFGAKFPGLARRPSRRADPLAEAGNTGSVLAARGQHRLALVQTERPADIPAILGWTGMIKATDQVHELSAVLRSWEDRFGATLTVLGFDSMELSVAAPPRTQGRALTVAAEHRSFCLPSFAGQPGNLREFASSLVQTRRWRFSWA</sequence>
<protein>
    <recommendedName>
        <fullName evidence="2">DUF4253 domain-containing protein</fullName>
    </recommendedName>
</protein>
<dbReference type="Proteomes" id="UP000014137">
    <property type="component" value="Unassembled WGS sequence"/>
</dbReference>
<dbReference type="AlphaFoldDB" id="M2QB70"/>
<dbReference type="PATRIC" id="fig|1238180.3.peg.6294"/>
<feature type="domain" description="DUF4253" evidence="2">
    <location>
        <begin position="153"/>
        <end position="260"/>
    </location>
</feature>
<feature type="region of interest" description="Disordered" evidence="1">
    <location>
        <begin position="1"/>
        <end position="22"/>
    </location>
</feature>
<evidence type="ECO:0000256" key="1">
    <source>
        <dbReference type="SAM" id="MobiDB-lite"/>
    </source>
</evidence>
<comment type="caution">
    <text evidence="3">The sequence shown here is derived from an EMBL/GenBank/DDBJ whole genome shotgun (WGS) entry which is preliminary data.</text>
</comment>
<evidence type="ECO:0000259" key="2">
    <source>
        <dbReference type="Pfam" id="PF14062"/>
    </source>
</evidence>